<dbReference type="CDD" id="cd06602">
    <property type="entry name" value="GH31_MGAM_SI_GAA"/>
    <property type="match status" value="1"/>
</dbReference>
<dbReference type="InterPro" id="IPR017853">
    <property type="entry name" value="GH"/>
</dbReference>
<dbReference type="GO" id="GO:0005975">
    <property type="term" value="P:carbohydrate metabolic process"/>
    <property type="evidence" value="ECO:0007669"/>
    <property type="project" value="InterPro"/>
</dbReference>
<evidence type="ECO:0000256" key="2">
    <source>
        <dbReference type="ARBA" id="ARBA00007806"/>
    </source>
</evidence>
<dbReference type="PANTHER" id="PTHR22762:SF131">
    <property type="entry name" value="GLYCOSIDE HYDROLASE FAMILY 31 N-TERMINAL DOMAIN-CONTAINING PROTEIN"/>
    <property type="match status" value="1"/>
</dbReference>
<dbReference type="InterPro" id="IPR044913">
    <property type="entry name" value="P_trefoil_dom_sf"/>
</dbReference>
<gene>
    <name evidence="10" type="ORF">EGW08_015297</name>
</gene>
<evidence type="ECO:0000256" key="3">
    <source>
        <dbReference type="ARBA" id="ARBA00022801"/>
    </source>
</evidence>
<feature type="non-terminal residue" evidence="10">
    <location>
        <position position="677"/>
    </location>
</feature>
<dbReference type="PROSITE" id="PS00025">
    <property type="entry name" value="P_TREFOIL_1"/>
    <property type="match status" value="1"/>
</dbReference>
<dbReference type="InterPro" id="IPR000519">
    <property type="entry name" value="P_trefoil_dom"/>
</dbReference>
<dbReference type="Proteomes" id="UP000271974">
    <property type="component" value="Unassembled WGS sequence"/>
</dbReference>
<evidence type="ECO:0000313" key="11">
    <source>
        <dbReference type="Proteomes" id="UP000271974"/>
    </source>
</evidence>
<dbReference type="GO" id="GO:0030246">
    <property type="term" value="F:carbohydrate binding"/>
    <property type="evidence" value="ECO:0007669"/>
    <property type="project" value="InterPro"/>
</dbReference>
<dbReference type="Gene3D" id="2.60.40.1760">
    <property type="entry name" value="glycosyl hydrolase (family 31)"/>
    <property type="match status" value="1"/>
</dbReference>
<keyword evidence="4" id="KW-0472">Membrane</keyword>
<evidence type="ECO:0000259" key="9">
    <source>
        <dbReference type="PROSITE" id="PS51448"/>
    </source>
</evidence>
<dbReference type="InterPro" id="IPR048395">
    <property type="entry name" value="Glyco_hydro_31_C"/>
</dbReference>
<dbReference type="InterPro" id="IPR030458">
    <property type="entry name" value="Glyco_hydro_31_AS"/>
</dbReference>
<dbReference type="InterPro" id="IPR011013">
    <property type="entry name" value="Gal_mutarotase_sf_dom"/>
</dbReference>
<comment type="subcellular location">
    <subcellularLocation>
        <location evidence="1">Endomembrane system</location>
    </subcellularLocation>
</comment>
<proteinExistence type="inferred from homology"/>
<dbReference type="EMBL" id="RQTK01000622">
    <property type="protein sequence ID" value="RUS76948.1"/>
    <property type="molecule type" value="Genomic_DNA"/>
</dbReference>
<dbReference type="Pfam" id="PF00088">
    <property type="entry name" value="Trefoil"/>
    <property type="match status" value="1"/>
</dbReference>
<keyword evidence="3 8" id="KW-0378">Hydrolase</keyword>
<evidence type="ECO:0000256" key="7">
    <source>
        <dbReference type="PROSITE-ProRule" id="PRU00779"/>
    </source>
</evidence>
<dbReference type="PANTHER" id="PTHR22762">
    <property type="entry name" value="ALPHA-GLUCOSIDASE"/>
    <property type="match status" value="1"/>
</dbReference>
<dbReference type="Gene3D" id="2.60.40.1180">
    <property type="entry name" value="Golgi alpha-mannosidase II"/>
    <property type="match status" value="1"/>
</dbReference>
<comment type="similarity">
    <text evidence="2 8">Belongs to the glycosyl hydrolase 31 family.</text>
</comment>
<keyword evidence="11" id="KW-1185">Reference proteome</keyword>
<dbReference type="CDD" id="cd14752">
    <property type="entry name" value="GH31_N"/>
    <property type="match status" value="1"/>
</dbReference>
<evidence type="ECO:0000256" key="1">
    <source>
        <dbReference type="ARBA" id="ARBA00004308"/>
    </source>
</evidence>
<feature type="non-terminal residue" evidence="10">
    <location>
        <position position="1"/>
    </location>
</feature>
<dbReference type="PROSITE" id="PS00129">
    <property type="entry name" value="GLYCOSYL_HYDROL_F31_1"/>
    <property type="match status" value="1"/>
</dbReference>
<dbReference type="AlphaFoldDB" id="A0A3S1BWT9"/>
<dbReference type="CDD" id="cd00111">
    <property type="entry name" value="Trefoil"/>
    <property type="match status" value="1"/>
</dbReference>
<keyword evidence="5" id="KW-1015">Disulfide bond</keyword>
<comment type="caution">
    <text evidence="10">The sequence shown here is derived from an EMBL/GenBank/DDBJ whole genome shotgun (WGS) entry which is preliminary data.</text>
</comment>
<comment type="caution">
    <text evidence="7">Lacks conserved residue(s) required for the propagation of feature annotation.</text>
</comment>
<evidence type="ECO:0000256" key="5">
    <source>
        <dbReference type="ARBA" id="ARBA00023157"/>
    </source>
</evidence>
<feature type="domain" description="P-type" evidence="9">
    <location>
        <begin position="10"/>
        <end position="62"/>
    </location>
</feature>
<sequence length="677" mass="76125">VTAVTLSSAQQCLVKGDAWKFDCIPKGNPSRAECEARGCCWQISRSTTHYSKGDVPLCYFPTDYDSYIVDFVQAKQDGFEMAMKMRRPSPYPRNISNLLARFQYLSSSMLSIRITDADHVRWEPSQVMGLPGSALPLNKAAVNNTDFVISLPSRGQPFKFKVARKNGPMVMETAGGFLYSDQFLQLSSVLPSGLLYGLGEHRQRLMVNTSEWTTLTMWNRDHPPEVSVHMLNICIYIYIYNVVVQPAPAITWRPIGGVFHFYVILGSSPADVVSQYTHLIGRSFMPPYWSLGFHLCWQHYGTASNTWDTVQRTRKLGIPQDVQWNDSDYADGAKVFTTDYKNFGDQAEADNQGHGKLFLKLWDCGISNSAPPGSYKPFDLGQQMGVFINGSDGKPLVGKVWPGNTVWPDFVASKQTQQYWTEVAADFHARVPFDGMWLDMNEISNFVDGSISGCNDSSRYNNPPYLPDVAGDHLYSHTICPSARHGKFSNYDVHNLYGMSESAVSYRTLKDIRKKRPFIISRSTFPGQGHYGGHWTGDNSATFYDMYKSISAMLHANMFGIPMTGSDICGFHLNTSRELCTRWHQLGAFYGFSRNHNADDCLPQDPGQFGAESVASTRKALLVRYSLLPFLYTLMWRSHAFGETVARPLMFEFPEDPATENLDAQFLWGAALMISPV</sequence>
<evidence type="ECO:0000256" key="8">
    <source>
        <dbReference type="RuleBase" id="RU361185"/>
    </source>
</evidence>
<dbReference type="SUPFAM" id="SSF51445">
    <property type="entry name" value="(Trans)glycosidases"/>
    <property type="match status" value="1"/>
</dbReference>
<protein>
    <recommendedName>
        <fullName evidence="9">P-type domain-containing protein</fullName>
    </recommendedName>
</protein>
<keyword evidence="6 8" id="KW-0326">Glycosidase</keyword>
<evidence type="ECO:0000256" key="4">
    <source>
        <dbReference type="ARBA" id="ARBA00023136"/>
    </source>
</evidence>
<dbReference type="InterPro" id="IPR017957">
    <property type="entry name" value="P_trefoil_CS"/>
</dbReference>
<dbReference type="STRING" id="188477.A0A3S1BWT9"/>
<dbReference type="PROSITE" id="PS51448">
    <property type="entry name" value="P_TREFOIL_2"/>
    <property type="match status" value="1"/>
</dbReference>
<accession>A0A3S1BWT9</accession>
<dbReference type="Pfam" id="PF01055">
    <property type="entry name" value="Glyco_hydro_31_2nd"/>
    <property type="match status" value="1"/>
</dbReference>
<dbReference type="InterPro" id="IPR000322">
    <property type="entry name" value="Glyco_hydro_31_TIM"/>
</dbReference>
<evidence type="ECO:0000256" key="6">
    <source>
        <dbReference type="ARBA" id="ARBA00023295"/>
    </source>
</evidence>
<dbReference type="SUPFAM" id="SSF51011">
    <property type="entry name" value="Glycosyl hydrolase domain"/>
    <property type="match status" value="1"/>
</dbReference>
<dbReference type="InterPro" id="IPR013780">
    <property type="entry name" value="Glyco_hydro_b"/>
</dbReference>
<dbReference type="Pfam" id="PF21365">
    <property type="entry name" value="Glyco_hydro_31_3rd"/>
    <property type="match status" value="1"/>
</dbReference>
<dbReference type="OrthoDB" id="5839090at2759"/>
<evidence type="ECO:0000313" key="10">
    <source>
        <dbReference type="EMBL" id="RUS76948.1"/>
    </source>
</evidence>
<reference evidence="10 11" key="1">
    <citation type="submission" date="2019-01" db="EMBL/GenBank/DDBJ databases">
        <title>A draft genome assembly of the solar-powered sea slug Elysia chlorotica.</title>
        <authorList>
            <person name="Cai H."/>
            <person name="Li Q."/>
            <person name="Fang X."/>
            <person name="Li J."/>
            <person name="Curtis N.E."/>
            <person name="Altenburger A."/>
            <person name="Shibata T."/>
            <person name="Feng M."/>
            <person name="Maeda T."/>
            <person name="Schwartz J.A."/>
            <person name="Shigenobu S."/>
            <person name="Lundholm N."/>
            <person name="Nishiyama T."/>
            <person name="Yang H."/>
            <person name="Hasebe M."/>
            <person name="Li S."/>
            <person name="Pierce S.K."/>
            <person name="Wang J."/>
        </authorList>
    </citation>
    <scope>NUCLEOTIDE SEQUENCE [LARGE SCALE GENOMIC DNA]</scope>
    <source>
        <strain evidence="10">EC2010</strain>
        <tissue evidence="10">Whole organism of an adult</tissue>
    </source>
</reference>
<dbReference type="Gene3D" id="4.10.110.10">
    <property type="entry name" value="Spasmolytic Protein, domain 1"/>
    <property type="match status" value="1"/>
</dbReference>
<organism evidence="10 11">
    <name type="scientific">Elysia chlorotica</name>
    <name type="common">Eastern emerald elysia</name>
    <name type="synonym">Sea slug</name>
    <dbReference type="NCBI Taxonomy" id="188477"/>
    <lineage>
        <taxon>Eukaryota</taxon>
        <taxon>Metazoa</taxon>
        <taxon>Spiralia</taxon>
        <taxon>Lophotrochozoa</taxon>
        <taxon>Mollusca</taxon>
        <taxon>Gastropoda</taxon>
        <taxon>Heterobranchia</taxon>
        <taxon>Euthyneura</taxon>
        <taxon>Panpulmonata</taxon>
        <taxon>Sacoglossa</taxon>
        <taxon>Placobranchoidea</taxon>
        <taxon>Plakobranchidae</taxon>
        <taxon>Elysia</taxon>
    </lineage>
</organism>
<dbReference type="GO" id="GO:0004558">
    <property type="term" value="F:alpha-1,4-glucosidase activity"/>
    <property type="evidence" value="ECO:0007669"/>
    <property type="project" value="TreeGrafter"/>
</dbReference>
<dbReference type="Gene3D" id="3.20.20.80">
    <property type="entry name" value="Glycosidases"/>
    <property type="match status" value="1"/>
</dbReference>
<dbReference type="SMART" id="SM00018">
    <property type="entry name" value="PD"/>
    <property type="match status" value="1"/>
</dbReference>
<dbReference type="SUPFAM" id="SSF74650">
    <property type="entry name" value="Galactose mutarotase-like"/>
    <property type="match status" value="1"/>
</dbReference>
<dbReference type="GO" id="GO:0012505">
    <property type="term" value="C:endomembrane system"/>
    <property type="evidence" value="ECO:0007669"/>
    <property type="project" value="UniProtKB-SubCell"/>
</dbReference>
<name>A0A3S1BWT9_ELYCH</name>